<evidence type="ECO:0000313" key="1">
    <source>
        <dbReference type="EMBL" id="POZ20002.1"/>
    </source>
</evidence>
<name>A0ABX4ZXX5_9ENTR</name>
<dbReference type="Proteomes" id="UP000237025">
    <property type="component" value="Unassembled WGS sequence"/>
</dbReference>
<accession>A0ABX4ZXX5</accession>
<evidence type="ECO:0000313" key="2">
    <source>
        <dbReference type="Proteomes" id="UP000237025"/>
    </source>
</evidence>
<proteinExistence type="predicted"/>
<sequence>MAASIDYQIEKYQFIEVNEPDHLSRQWAEVLEQCRQAKAGSEARLYLALQHVDYVTSFELPFRLQLIRAPQIIDLLRSELTLNRKPVTISDNRYGCVYTLKSDLSSIPDAFRYQFSNRIRRIASEGLTTGPFQQIAKQVKAPRQRLKLALEAGLQVTALDGLFWFGMQRIAADVSTLRKSGMRISTTEVEASDTLTGTTRRVPAYKRVE</sequence>
<gene>
    <name evidence="1" type="ORF">C3712_20280</name>
</gene>
<comment type="caution">
    <text evidence="1">The sequence shown here is derived from an EMBL/GenBank/DDBJ whole genome shotgun (WGS) entry which is preliminary data.</text>
</comment>
<dbReference type="RefSeq" id="WP_095282986.1">
    <property type="nucleotide sequence ID" value="NZ_PQVT01000020.1"/>
</dbReference>
<protein>
    <submittedName>
        <fullName evidence="1">DNA-binding protein</fullName>
    </submittedName>
</protein>
<reference evidence="1 2" key="1">
    <citation type="submission" date="2018-02" db="EMBL/GenBank/DDBJ databases">
        <title>Lelliotia aquatilis sp. nov., isolated from drinking water.</title>
        <authorList>
            <person name="Kaempfer P."/>
            <person name="Glaeser S."/>
            <person name="Exner M."/>
            <person name="Doijad S."/>
            <person name="Chakraborty T."/>
        </authorList>
    </citation>
    <scope>NUCLEOTIDE SEQUENCE [LARGE SCALE GENOMIC DNA]</scope>
    <source>
        <strain evidence="1 2">6331-17</strain>
    </source>
</reference>
<organism evidence="1 2">
    <name type="scientific">Lelliottia aquatilis</name>
    <dbReference type="NCBI Taxonomy" id="2080838"/>
    <lineage>
        <taxon>Bacteria</taxon>
        <taxon>Pseudomonadati</taxon>
        <taxon>Pseudomonadota</taxon>
        <taxon>Gammaproteobacteria</taxon>
        <taxon>Enterobacterales</taxon>
        <taxon>Enterobacteriaceae</taxon>
        <taxon>Lelliottia</taxon>
    </lineage>
</organism>
<dbReference type="EMBL" id="PQVW01000021">
    <property type="protein sequence ID" value="POZ20002.1"/>
    <property type="molecule type" value="Genomic_DNA"/>
</dbReference>
<keyword evidence="2" id="KW-1185">Reference proteome</keyword>
<dbReference type="GO" id="GO:0003677">
    <property type="term" value="F:DNA binding"/>
    <property type="evidence" value="ECO:0007669"/>
    <property type="project" value="UniProtKB-KW"/>
</dbReference>
<keyword evidence="1" id="KW-0238">DNA-binding</keyword>